<proteinExistence type="predicted"/>
<reference evidence="1 2" key="1">
    <citation type="submission" date="2019-06" db="EMBL/GenBank/DDBJ databases">
        <title>Draft genomes of female and male turbot (Scophthalmus maximus).</title>
        <authorList>
            <person name="Xu H."/>
            <person name="Xu X.-W."/>
            <person name="Shao C."/>
            <person name="Chen S."/>
        </authorList>
    </citation>
    <scope>NUCLEOTIDE SEQUENCE [LARGE SCALE GENOMIC DNA]</scope>
    <source>
        <strain evidence="1">Ysfricsl-2016a</strain>
        <tissue evidence="1">Blood</tissue>
    </source>
</reference>
<accession>A0A6A4TAT4</accession>
<dbReference type="EMBL" id="VEVO01000003">
    <property type="protein sequence ID" value="KAF0044706.1"/>
    <property type="molecule type" value="Genomic_DNA"/>
</dbReference>
<gene>
    <name evidence="1" type="ORF">F2P81_003864</name>
</gene>
<evidence type="ECO:0000313" key="1">
    <source>
        <dbReference type="EMBL" id="KAF0044706.1"/>
    </source>
</evidence>
<feature type="non-terminal residue" evidence="1">
    <location>
        <position position="304"/>
    </location>
</feature>
<name>A0A6A4TAT4_SCOMX</name>
<dbReference type="Proteomes" id="UP000438429">
    <property type="component" value="Unassembled WGS sequence"/>
</dbReference>
<sequence length="304" mass="34694">MNPHQTCTPLNLNPRVQRRTWTRGRSGSAEIDEREIVPPQSLRLLSLKQIRLRDNDHGHYNYTHVVCNESTPSRVDENRFKITKRSLKVQSSLPHRMAGNIEVKFPFFLALCYFTEVLMDSGGDDDKEVTHAASFVHVRFRGISGKLERDAATHGTVPPGLFNTPTLTYVDHREMNGKSIVSMLTSSSRLILKRTWVMDDDRYSGVIQILIKDLQDACDVSQSHLFHKPKGDVGEVGVINNMMDLLKSEDVSRACNTGPLKIEKEEEIQYAIKKILNKYNVVKNKRQRLQRKTGFYSEAIGQNL</sequence>
<evidence type="ECO:0000313" key="2">
    <source>
        <dbReference type="Proteomes" id="UP000438429"/>
    </source>
</evidence>
<protein>
    <submittedName>
        <fullName evidence="1">Uncharacterized protein</fullName>
    </submittedName>
</protein>
<organism evidence="1 2">
    <name type="scientific">Scophthalmus maximus</name>
    <name type="common">Turbot</name>
    <name type="synonym">Psetta maxima</name>
    <dbReference type="NCBI Taxonomy" id="52904"/>
    <lineage>
        <taxon>Eukaryota</taxon>
        <taxon>Metazoa</taxon>
        <taxon>Chordata</taxon>
        <taxon>Craniata</taxon>
        <taxon>Vertebrata</taxon>
        <taxon>Euteleostomi</taxon>
        <taxon>Actinopterygii</taxon>
        <taxon>Neopterygii</taxon>
        <taxon>Teleostei</taxon>
        <taxon>Neoteleostei</taxon>
        <taxon>Acanthomorphata</taxon>
        <taxon>Carangaria</taxon>
        <taxon>Pleuronectiformes</taxon>
        <taxon>Pleuronectoidei</taxon>
        <taxon>Scophthalmidae</taxon>
        <taxon>Scophthalmus</taxon>
    </lineage>
</organism>
<dbReference type="AlphaFoldDB" id="A0A6A4TAT4"/>
<comment type="caution">
    <text evidence="1">The sequence shown here is derived from an EMBL/GenBank/DDBJ whole genome shotgun (WGS) entry which is preliminary data.</text>
</comment>